<name>A0ABW3ZI58_9RHOB</name>
<sequence>MSMPIFDRAARALSAGALALGLAACEVAPDGTVAPTRGFLSGLVGPEAGAGLEAMSDPNGGTGVEPPAAVELARGDIVVGGLEGYCIDPRSLRTSRQGAFAALGPCARIVDAEAPPVVEPLLLTVTVGPRRRGIDLPSAETFARLTGAPARPAEAPEGFVLVRLDTGGDQALEDGDPRHWRGVFQQNGRLVSLALYAPRDSVLAGDQGQRLMIEVYESISTLSDRSNAADAAGSGG</sequence>
<proteinExistence type="predicted"/>
<keyword evidence="1" id="KW-0732">Signal</keyword>
<organism evidence="2 3">
    <name type="scientific">Litorisediminicola beolgyonensis</name>
    <dbReference type="NCBI Taxonomy" id="1173614"/>
    <lineage>
        <taxon>Bacteria</taxon>
        <taxon>Pseudomonadati</taxon>
        <taxon>Pseudomonadota</taxon>
        <taxon>Alphaproteobacteria</taxon>
        <taxon>Rhodobacterales</taxon>
        <taxon>Paracoccaceae</taxon>
        <taxon>Litorisediminicola</taxon>
    </lineage>
</organism>
<keyword evidence="3" id="KW-1185">Reference proteome</keyword>
<feature type="signal peptide" evidence="1">
    <location>
        <begin position="1"/>
        <end position="19"/>
    </location>
</feature>
<gene>
    <name evidence="2" type="ORF">ACFQ4E_09920</name>
</gene>
<accession>A0ABW3ZI58</accession>
<dbReference type="EMBL" id="JBHTMU010000015">
    <property type="protein sequence ID" value="MFD1342735.1"/>
    <property type="molecule type" value="Genomic_DNA"/>
</dbReference>
<dbReference type="Proteomes" id="UP001597135">
    <property type="component" value="Unassembled WGS sequence"/>
</dbReference>
<evidence type="ECO:0000313" key="3">
    <source>
        <dbReference type="Proteomes" id="UP001597135"/>
    </source>
</evidence>
<reference evidence="3" key="1">
    <citation type="journal article" date="2019" name="Int. J. Syst. Evol. Microbiol.">
        <title>The Global Catalogue of Microorganisms (GCM) 10K type strain sequencing project: providing services to taxonomists for standard genome sequencing and annotation.</title>
        <authorList>
            <consortium name="The Broad Institute Genomics Platform"/>
            <consortium name="The Broad Institute Genome Sequencing Center for Infectious Disease"/>
            <person name="Wu L."/>
            <person name="Ma J."/>
        </authorList>
    </citation>
    <scope>NUCLEOTIDE SEQUENCE [LARGE SCALE GENOMIC DNA]</scope>
    <source>
        <strain evidence="3">CCUG 62953</strain>
    </source>
</reference>
<comment type="caution">
    <text evidence="2">The sequence shown here is derived from an EMBL/GenBank/DDBJ whole genome shotgun (WGS) entry which is preliminary data.</text>
</comment>
<feature type="chain" id="PRO_5045143422" evidence="1">
    <location>
        <begin position="20"/>
        <end position="236"/>
    </location>
</feature>
<evidence type="ECO:0000256" key="1">
    <source>
        <dbReference type="SAM" id="SignalP"/>
    </source>
</evidence>
<evidence type="ECO:0000313" key="2">
    <source>
        <dbReference type="EMBL" id="MFD1342735.1"/>
    </source>
</evidence>
<dbReference type="RefSeq" id="WP_386803075.1">
    <property type="nucleotide sequence ID" value="NZ_JBHTMU010000015.1"/>
</dbReference>
<protein>
    <submittedName>
        <fullName evidence="2">Dihydroxy-acid dehydratase</fullName>
    </submittedName>
</protein>